<gene>
    <name evidence="1" type="ORF">TU35_005495</name>
</gene>
<dbReference type="EMBL" id="JZWT02000012">
    <property type="protein sequence ID" value="MFB6490689.1"/>
    <property type="molecule type" value="Genomic_DNA"/>
</dbReference>
<proteinExistence type="predicted"/>
<dbReference type="Proteomes" id="UP000033636">
    <property type="component" value="Unassembled WGS sequence"/>
</dbReference>
<accession>A0ACC6V0V8</accession>
<organism evidence="1 2">
    <name type="scientific">Thermoproteus sp. AZ2</name>
    <dbReference type="NCBI Taxonomy" id="1609232"/>
    <lineage>
        <taxon>Archaea</taxon>
        <taxon>Thermoproteota</taxon>
        <taxon>Thermoprotei</taxon>
        <taxon>Thermoproteales</taxon>
        <taxon>Thermoproteaceae</taxon>
        <taxon>Thermoproteus</taxon>
    </lineage>
</organism>
<sequence>MGRTIITLISKEQAEVGHRFKVLAVPDDCLSCRLYSVCMGRLRPGRLYRVVEVRSSLGQRCKITGGEMAPVVVEELPLQVPIPKKKALEGVVITYEGECKGCEKCPEDSALSPGEKIRVEKLLGKVLCRGQEFVLAEVTPL</sequence>
<evidence type="ECO:0000313" key="2">
    <source>
        <dbReference type="Proteomes" id="UP000033636"/>
    </source>
</evidence>
<name>A0ACC6V0V8_9CREN</name>
<comment type="caution">
    <text evidence="1">The sequence shown here is derived from an EMBL/GenBank/DDBJ whole genome shotgun (WGS) entry which is preliminary data.</text>
</comment>
<evidence type="ECO:0000313" key="1">
    <source>
        <dbReference type="EMBL" id="MFB6490689.1"/>
    </source>
</evidence>
<reference evidence="1" key="1">
    <citation type="submission" date="2024-07" db="EMBL/GenBank/DDBJ databases">
        <title>Metagenome and Metagenome-Assembled Genomes of Archaea from a hot spring from the geothermal field of Los Azufres, Mexico.</title>
        <authorList>
            <person name="Marin-Paredes R."/>
            <person name="Martinez-Romero E."/>
            <person name="Servin-Garciduenas L.E."/>
        </authorList>
    </citation>
    <scope>NUCLEOTIDE SEQUENCE</scope>
</reference>
<protein>
    <submittedName>
        <fullName evidence="1">UPF0179 family protein</fullName>
    </submittedName>
</protein>